<dbReference type="PANTHER" id="PTHR22916:SF3">
    <property type="entry name" value="UDP-GLCNAC:BETAGAL BETA-1,3-N-ACETYLGLUCOSAMINYLTRANSFERASE-LIKE PROTEIN 1"/>
    <property type="match status" value="1"/>
</dbReference>
<name>A0AAJ1VNW3_9LACO</name>
<dbReference type="SUPFAM" id="SSF53448">
    <property type="entry name" value="Nucleotide-diphospho-sugar transferases"/>
    <property type="match status" value="1"/>
</dbReference>
<organism evidence="2 3">
    <name type="scientific">Oenococcus sicerae</name>
    <dbReference type="NCBI Taxonomy" id="2203724"/>
    <lineage>
        <taxon>Bacteria</taxon>
        <taxon>Bacillati</taxon>
        <taxon>Bacillota</taxon>
        <taxon>Bacilli</taxon>
        <taxon>Lactobacillales</taxon>
        <taxon>Lactobacillaceae</taxon>
        <taxon>Oenococcus</taxon>
    </lineage>
</organism>
<dbReference type="Gene3D" id="3.90.550.10">
    <property type="entry name" value="Spore Coat Polysaccharide Biosynthesis Protein SpsA, Chain A"/>
    <property type="match status" value="1"/>
</dbReference>
<dbReference type="GO" id="GO:0016758">
    <property type="term" value="F:hexosyltransferase activity"/>
    <property type="evidence" value="ECO:0007669"/>
    <property type="project" value="UniProtKB-ARBA"/>
</dbReference>
<feature type="domain" description="Glycosyltransferase 2-like" evidence="1">
    <location>
        <begin position="11"/>
        <end position="144"/>
    </location>
</feature>
<comment type="caution">
    <text evidence="2">The sequence shown here is derived from an EMBL/GenBank/DDBJ whole genome shotgun (WGS) entry which is preliminary data.</text>
</comment>
<dbReference type="CDD" id="cd00761">
    <property type="entry name" value="Glyco_tranf_GTA_type"/>
    <property type="match status" value="1"/>
</dbReference>
<dbReference type="EMBL" id="SDWY01000003">
    <property type="protein sequence ID" value="MDN6900649.1"/>
    <property type="molecule type" value="Genomic_DNA"/>
</dbReference>
<protein>
    <submittedName>
        <fullName evidence="2">Glycosyltransferase family 2 protein</fullName>
    </submittedName>
</protein>
<dbReference type="PANTHER" id="PTHR22916">
    <property type="entry name" value="GLYCOSYLTRANSFERASE"/>
    <property type="match status" value="1"/>
</dbReference>
<sequence>MEGTKLREIVSVIIPIYNVEAYIRESVMSVLNQSYKPIEIILIDDGSTDQSGKIADDLSNEYQNVQVRHTSNRGLSSARNLGIGISHGSFLYFFDSDDLIEKSLLQDAISFMNEAKLDFVSFTNDFIDEQGNKLNRKQDNAEYNVSKVLENKKMINLVLSEKVRMSAWSYVVKKSVLIKNDIYFSNGKRYEDNNTTPVIIQDSSRTGILAKKNYFYHHYRMRSKSITHEISSSNIDDWLYMINYNRERFSDLDDIKYYLFSRYLSVFFLSTKVDYYLFDEINKEIRNNFSFKFIFKNPKVFLKFSYWIFKSSLHF</sequence>
<dbReference type="InterPro" id="IPR029044">
    <property type="entry name" value="Nucleotide-diphossugar_trans"/>
</dbReference>
<reference evidence="2" key="1">
    <citation type="submission" date="2019-01" db="EMBL/GenBank/DDBJ databases">
        <title>Oenococcus sicerae UCMA17102.</title>
        <authorList>
            <person name="Cousin F.J."/>
            <person name="Le Guellec R."/>
            <person name="Cretenet M."/>
        </authorList>
    </citation>
    <scope>NUCLEOTIDE SEQUENCE</scope>
    <source>
        <strain evidence="2">UCMA17102</strain>
    </source>
</reference>
<accession>A0AAJ1VNW3</accession>
<evidence type="ECO:0000313" key="2">
    <source>
        <dbReference type="EMBL" id="MDN6900649.1"/>
    </source>
</evidence>
<evidence type="ECO:0000313" key="3">
    <source>
        <dbReference type="Proteomes" id="UP001167919"/>
    </source>
</evidence>
<dbReference type="AlphaFoldDB" id="A0AAJ1VNW3"/>
<dbReference type="Pfam" id="PF00535">
    <property type="entry name" value="Glycos_transf_2"/>
    <property type="match status" value="1"/>
</dbReference>
<proteinExistence type="predicted"/>
<dbReference type="InterPro" id="IPR001173">
    <property type="entry name" value="Glyco_trans_2-like"/>
</dbReference>
<dbReference type="Proteomes" id="UP001167919">
    <property type="component" value="Unassembled WGS sequence"/>
</dbReference>
<evidence type="ECO:0000259" key="1">
    <source>
        <dbReference type="Pfam" id="PF00535"/>
    </source>
</evidence>
<gene>
    <name evidence="2" type="ORF">EVC35_06480</name>
</gene>